<dbReference type="GO" id="GO:0007165">
    <property type="term" value="P:signal transduction"/>
    <property type="evidence" value="ECO:0007669"/>
    <property type="project" value="InterPro"/>
</dbReference>
<sequence>MLQDLQPGTVPKEYQTLYNQSMGIQSAPAHPAPLLNRRYSVDQLDNRPVSCTSTINFPPANASACAQSPKGIKSRTKAFSNFLKFKFEGRDSPGRSRSGPKSSRWASRGGIGSKNEMMVDLETAGIFVPAHGRRLRSDFVYRAIIQCVDEIRRRGLDHQNIFFNPSPKKVISAMISLMMDQERCELYTIHCLRIDTVASLMLNTLSQMSNPVIPYAVMEYYFKQGISVTRASHYSTSSRRYSMHPGTCSDGSLLSMYASLPAIPALPFLDHPGSRSTSQETLSWAREYFALQSFLDVLPSTNRVILLEILHLCKEILDHQIKNQLTFGRLVHQVAPALFSTVFDQRSVETMVGESRRCSIHGGSISAVDGRRAENHLFSIILIRFMFLTSSSSTTMSRTSVQEAGSHTNPHHRHSIAAMSMEELGRSGSGHDRNESMMFRMNQEHIQEEQQAYYRRMSRSFHEMEIQQCPQQHFGQYTANQRQAQTQARRQSSYHGELYS</sequence>
<reference evidence="3" key="1">
    <citation type="journal article" date="2020" name="Fungal Divers.">
        <title>Resolving the Mortierellaceae phylogeny through synthesis of multi-gene phylogenetics and phylogenomics.</title>
        <authorList>
            <person name="Vandepol N."/>
            <person name="Liber J."/>
            <person name="Desiro A."/>
            <person name="Na H."/>
            <person name="Kennedy M."/>
            <person name="Barry K."/>
            <person name="Grigoriev I.V."/>
            <person name="Miller A.N."/>
            <person name="O'Donnell K."/>
            <person name="Stajich J.E."/>
            <person name="Bonito G."/>
        </authorList>
    </citation>
    <scope>NUCLEOTIDE SEQUENCE</scope>
    <source>
        <strain evidence="3">KOD948</strain>
    </source>
</reference>
<organism evidence="3 4">
    <name type="scientific">Mortierella polycephala</name>
    <dbReference type="NCBI Taxonomy" id="41804"/>
    <lineage>
        <taxon>Eukaryota</taxon>
        <taxon>Fungi</taxon>
        <taxon>Fungi incertae sedis</taxon>
        <taxon>Mucoromycota</taxon>
        <taxon>Mortierellomycotina</taxon>
        <taxon>Mortierellomycetes</taxon>
        <taxon>Mortierellales</taxon>
        <taxon>Mortierellaceae</taxon>
        <taxon>Mortierella</taxon>
    </lineage>
</organism>
<dbReference type="OrthoDB" id="2413392at2759"/>
<feature type="domain" description="Rho-GAP" evidence="2">
    <location>
        <begin position="119"/>
        <end position="389"/>
    </location>
</feature>
<evidence type="ECO:0000313" key="3">
    <source>
        <dbReference type="EMBL" id="KAG0256425.1"/>
    </source>
</evidence>
<gene>
    <name evidence="3" type="ORF">BG011_004502</name>
</gene>
<comment type="caution">
    <text evidence="3">The sequence shown here is derived from an EMBL/GenBank/DDBJ whole genome shotgun (WGS) entry which is preliminary data.</text>
</comment>
<dbReference type="AlphaFoldDB" id="A0A9P6U2I5"/>
<feature type="compositionally biased region" description="Low complexity" evidence="1">
    <location>
        <begin position="95"/>
        <end position="104"/>
    </location>
</feature>
<dbReference type="Gene3D" id="1.10.555.10">
    <property type="entry name" value="Rho GTPase activation protein"/>
    <property type="match status" value="1"/>
</dbReference>
<feature type="region of interest" description="Disordered" evidence="1">
    <location>
        <begin position="478"/>
        <end position="500"/>
    </location>
</feature>
<dbReference type="Proteomes" id="UP000726737">
    <property type="component" value="Unassembled WGS sequence"/>
</dbReference>
<accession>A0A9P6U2I5</accession>
<dbReference type="InterPro" id="IPR008936">
    <property type="entry name" value="Rho_GTPase_activation_prot"/>
</dbReference>
<dbReference type="PROSITE" id="PS50238">
    <property type="entry name" value="RHOGAP"/>
    <property type="match status" value="1"/>
</dbReference>
<evidence type="ECO:0000259" key="2">
    <source>
        <dbReference type="PROSITE" id="PS50238"/>
    </source>
</evidence>
<protein>
    <recommendedName>
        <fullName evidence="2">Rho-GAP domain-containing protein</fullName>
    </recommendedName>
</protein>
<feature type="region of interest" description="Disordered" evidence="1">
    <location>
        <begin position="90"/>
        <end position="110"/>
    </location>
</feature>
<dbReference type="SUPFAM" id="SSF48350">
    <property type="entry name" value="GTPase activation domain, GAP"/>
    <property type="match status" value="1"/>
</dbReference>
<keyword evidence="4" id="KW-1185">Reference proteome</keyword>
<dbReference type="InterPro" id="IPR000198">
    <property type="entry name" value="RhoGAP_dom"/>
</dbReference>
<evidence type="ECO:0000256" key="1">
    <source>
        <dbReference type="SAM" id="MobiDB-lite"/>
    </source>
</evidence>
<dbReference type="EMBL" id="JAAAJA010000299">
    <property type="protein sequence ID" value="KAG0256425.1"/>
    <property type="molecule type" value="Genomic_DNA"/>
</dbReference>
<name>A0A9P6U2I5_9FUNG</name>
<feature type="compositionally biased region" description="Low complexity" evidence="1">
    <location>
        <begin position="478"/>
        <end position="494"/>
    </location>
</feature>
<proteinExistence type="predicted"/>
<evidence type="ECO:0000313" key="4">
    <source>
        <dbReference type="Proteomes" id="UP000726737"/>
    </source>
</evidence>